<accession>A0ABS5EWQ5</accession>
<evidence type="ECO:0000313" key="1">
    <source>
        <dbReference type="EMBL" id="MBR0664730.1"/>
    </source>
</evidence>
<comment type="caution">
    <text evidence="1">The sequence shown here is derived from an EMBL/GenBank/DDBJ whole genome shotgun (WGS) entry which is preliminary data.</text>
</comment>
<dbReference type="EMBL" id="JAAGBB010000010">
    <property type="protein sequence ID" value="MBR0664730.1"/>
    <property type="molecule type" value="Genomic_DNA"/>
</dbReference>
<proteinExistence type="predicted"/>
<gene>
    <name evidence="1" type="ORF">GXW71_10245</name>
</gene>
<sequence length="90" mass="9876">MSAVTLFALPPKHQGALPVSAELRRHARQTGLGRRRDYGEDYRGAIVAGVRDDDGEWLLDTEFRLLTLDREGPGATLITVHAGNCHAEPL</sequence>
<dbReference type="Proteomes" id="UP001196870">
    <property type="component" value="Unassembled WGS sequence"/>
</dbReference>
<organism evidence="1 2">
    <name type="scientific">Plastoroseomonas hellenica</name>
    <dbReference type="NCBI Taxonomy" id="2687306"/>
    <lineage>
        <taxon>Bacteria</taxon>
        <taxon>Pseudomonadati</taxon>
        <taxon>Pseudomonadota</taxon>
        <taxon>Alphaproteobacteria</taxon>
        <taxon>Acetobacterales</taxon>
        <taxon>Acetobacteraceae</taxon>
        <taxon>Plastoroseomonas</taxon>
    </lineage>
</organism>
<protein>
    <submittedName>
        <fullName evidence="1">Uncharacterized protein</fullName>
    </submittedName>
</protein>
<name>A0ABS5EWQ5_9PROT</name>
<evidence type="ECO:0000313" key="2">
    <source>
        <dbReference type="Proteomes" id="UP001196870"/>
    </source>
</evidence>
<reference evidence="2" key="1">
    <citation type="journal article" date="2021" name="Syst. Appl. Microbiol.">
        <title>Roseomonas hellenica sp. nov., isolated from roots of wild-growing Alkanna tinctoria.</title>
        <authorList>
            <person name="Rat A."/>
            <person name="Naranjo H.D."/>
            <person name="Lebbe L."/>
            <person name="Cnockaert M."/>
            <person name="Krigas N."/>
            <person name="Grigoriadou K."/>
            <person name="Maloupa E."/>
            <person name="Willems A."/>
        </authorList>
    </citation>
    <scope>NUCLEOTIDE SEQUENCE [LARGE SCALE GENOMIC DNA]</scope>
    <source>
        <strain evidence="2">LMG 31523</strain>
    </source>
</reference>
<dbReference type="RefSeq" id="WP_211852394.1">
    <property type="nucleotide sequence ID" value="NZ_JAAGBB010000010.1"/>
</dbReference>
<keyword evidence="2" id="KW-1185">Reference proteome</keyword>